<dbReference type="Pfam" id="PF05419">
    <property type="entry name" value="GUN4"/>
    <property type="match status" value="1"/>
</dbReference>
<dbReference type="NCBIfam" id="NF047832">
    <property type="entry name" value="caspase_w_EACC1"/>
    <property type="match status" value="1"/>
</dbReference>
<dbReference type="KEGG" id="hhg:XM38_019050"/>
<dbReference type="InterPro" id="IPR037215">
    <property type="entry name" value="GUN4-like_sf"/>
</dbReference>
<dbReference type="InterPro" id="IPR029030">
    <property type="entry name" value="Caspase-like_dom_sf"/>
</dbReference>
<evidence type="ECO:0000313" key="4">
    <source>
        <dbReference type="EMBL" id="ASC70956.1"/>
    </source>
</evidence>
<dbReference type="Gene3D" id="1.10.10.1770">
    <property type="entry name" value="Gun4-like"/>
    <property type="match status" value="1"/>
</dbReference>
<dbReference type="GO" id="GO:0006508">
    <property type="term" value="P:proteolysis"/>
    <property type="evidence" value="ECO:0007669"/>
    <property type="project" value="InterPro"/>
</dbReference>
<dbReference type="InterPro" id="IPR008629">
    <property type="entry name" value="GUN4-like"/>
</dbReference>
<dbReference type="AlphaFoldDB" id="A0A1Z3HL06"/>
<evidence type="ECO:0000259" key="3">
    <source>
        <dbReference type="Pfam" id="PF05419"/>
    </source>
</evidence>
<feature type="region of interest" description="Disordered" evidence="1">
    <location>
        <begin position="474"/>
        <end position="494"/>
    </location>
</feature>
<dbReference type="GO" id="GO:0004197">
    <property type="term" value="F:cysteine-type endopeptidase activity"/>
    <property type="evidence" value="ECO:0007669"/>
    <property type="project" value="InterPro"/>
</dbReference>
<gene>
    <name evidence="4" type="ORF">XM38_019050</name>
</gene>
<protein>
    <submittedName>
        <fullName evidence="4">GUN4 domain containing protein</fullName>
    </submittedName>
</protein>
<dbReference type="InterPro" id="IPR011600">
    <property type="entry name" value="Pept_C14_caspase"/>
</dbReference>
<feature type="domain" description="Peptidase C14 caspase" evidence="2">
    <location>
        <begin position="3"/>
        <end position="218"/>
    </location>
</feature>
<dbReference type="Pfam" id="PF00656">
    <property type="entry name" value="Peptidase_C14"/>
    <property type="match status" value="1"/>
</dbReference>
<organism evidence="4 5">
    <name type="scientific">Halomicronema hongdechloris C2206</name>
    <dbReference type="NCBI Taxonomy" id="1641165"/>
    <lineage>
        <taxon>Bacteria</taxon>
        <taxon>Bacillati</taxon>
        <taxon>Cyanobacteriota</taxon>
        <taxon>Cyanophyceae</taxon>
        <taxon>Nodosilineales</taxon>
        <taxon>Nodosilineaceae</taxon>
        <taxon>Halomicronema</taxon>
    </lineage>
</organism>
<evidence type="ECO:0000259" key="2">
    <source>
        <dbReference type="Pfam" id="PF00656"/>
    </source>
</evidence>
<evidence type="ECO:0000256" key="1">
    <source>
        <dbReference type="SAM" id="MobiDB-lite"/>
    </source>
</evidence>
<evidence type="ECO:0000313" key="5">
    <source>
        <dbReference type="Proteomes" id="UP000191901"/>
    </source>
</evidence>
<dbReference type="RefSeq" id="WP_088429588.1">
    <property type="nucleotide sequence ID" value="NZ_CP021983.2"/>
</dbReference>
<dbReference type="SUPFAM" id="SSF140869">
    <property type="entry name" value="GUN4-like"/>
    <property type="match status" value="1"/>
</dbReference>
<dbReference type="GO" id="GO:0046906">
    <property type="term" value="F:tetrapyrrole binding"/>
    <property type="evidence" value="ECO:0007669"/>
    <property type="project" value="TreeGrafter"/>
</dbReference>
<proteinExistence type="predicted"/>
<dbReference type="Gene3D" id="1.25.40.620">
    <property type="match status" value="1"/>
</dbReference>
<dbReference type="Proteomes" id="UP000191901">
    <property type="component" value="Chromosome"/>
</dbReference>
<dbReference type="PROSITE" id="PS00018">
    <property type="entry name" value="EF_HAND_1"/>
    <property type="match status" value="1"/>
</dbReference>
<sequence>MGKYALLIGVGEYGKGLQPLPAAPNDVAALQKVLQEPTLGGFDQVKVIINPSHATIAREIELWFQGRKPDDLVVLFFSGHGVKDERRDLYFAACNTEKVNNRLVRSTATSARFVHDCVRSCQAKYQVLILDCCFSGAFGDLMARDDGDINLTEQLGAEGRVVLTSTSAVDYSFEEKGADLSIYTRYLVEGIVSGAADEDEDGVITVDELHHFAGRKVRDTSPAMSPKMITLKDEGYRIRLARSPQDDPRVKYRKEAEKRAATGQFSIPAKRLLRALRQDFGLSDTEAEAIEAEVLKPFQEYQRKRQEYQDTLQQCLQTETPLSPRIIQDLADFRAHLRLKPEDVAAMERAALNGRDLEEYALGLERQRLGAARRRQQQAQEEAERRRQAETDRQRQATNTQGGQPEATDRDAASRRPKTAPQSTPPRSSSQSSTATSDATISRQQFLKWVGLGGVGILITFGINQALKDVPLSSSPNPALPEDAPSEGEALDPNETALESGADEDYRRLAELLDAGQWKEADEATRNIMLKVANRESEGWLDSESLETFPCNAVLKLDQLWVDASDGQFGFSVQKAIYVEECGGSPDGEYDEAAWQCFGDRVGWRVDGNWIGLSDVTLSTAAPSGHLPPFGFWLGFFGFGRAYGIGSALERFELLFSRATTCKL</sequence>
<reference evidence="4 5" key="1">
    <citation type="journal article" date="2016" name="Biochim. Biophys. Acta">
        <title>Characterization of red-shifted phycobilisomes isolated from the chlorophyll f-containing cyanobacterium Halomicronema hongdechloris.</title>
        <authorList>
            <person name="Li Y."/>
            <person name="Lin Y."/>
            <person name="Garvey C.J."/>
            <person name="Birch D."/>
            <person name="Corkery R.W."/>
            <person name="Loughlin P.C."/>
            <person name="Scheer H."/>
            <person name="Willows R.D."/>
            <person name="Chen M."/>
        </authorList>
    </citation>
    <scope>NUCLEOTIDE SEQUENCE [LARGE SCALE GENOMIC DNA]</scope>
    <source>
        <strain evidence="4 5">C2206</strain>
    </source>
</reference>
<dbReference type="InterPro" id="IPR018247">
    <property type="entry name" value="EF_Hand_1_Ca_BS"/>
</dbReference>
<dbReference type="Gene3D" id="3.40.50.1460">
    <property type="match status" value="1"/>
</dbReference>
<name>A0A1Z3HL06_9CYAN</name>
<dbReference type="EMBL" id="CP021983">
    <property type="protein sequence ID" value="ASC70956.1"/>
    <property type="molecule type" value="Genomic_DNA"/>
</dbReference>
<accession>A0A1Z3HL06</accession>
<dbReference type="PANTHER" id="PTHR34800">
    <property type="entry name" value="TETRAPYRROLE-BINDING PROTEIN, CHLOROPLASTIC"/>
    <property type="match status" value="1"/>
</dbReference>
<dbReference type="OrthoDB" id="473693at2"/>
<keyword evidence="5" id="KW-1185">Reference proteome</keyword>
<feature type="region of interest" description="Disordered" evidence="1">
    <location>
        <begin position="371"/>
        <end position="440"/>
    </location>
</feature>
<dbReference type="SUPFAM" id="SSF52129">
    <property type="entry name" value="Caspase-like"/>
    <property type="match status" value="1"/>
</dbReference>
<dbReference type="PANTHER" id="PTHR34800:SF1">
    <property type="entry name" value="TETRAPYRROLE-BINDING PROTEIN, CHLOROPLASTIC"/>
    <property type="match status" value="1"/>
</dbReference>
<dbReference type="CDD" id="cd16383">
    <property type="entry name" value="GUN4"/>
    <property type="match status" value="1"/>
</dbReference>
<feature type="compositionally biased region" description="Low complexity" evidence="1">
    <location>
        <begin position="419"/>
        <end position="440"/>
    </location>
</feature>
<feature type="domain" description="GUN4-like" evidence="3">
    <location>
        <begin position="502"/>
        <end position="631"/>
    </location>
</feature>
<feature type="compositionally biased region" description="Basic and acidic residues" evidence="1">
    <location>
        <begin position="382"/>
        <end position="395"/>
    </location>
</feature>